<dbReference type="AlphaFoldDB" id="A0A5E4PLF3"/>
<dbReference type="InterPro" id="IPR029035">
    <property type="entry name" value="DHS-like_NAD/FAD-binding_dom"/>
</dbReference>
<evidence type="ECO:0000256" key="3">
    <source>
        <dbReference type="ARBA" id="ARBA00022679"/>
    </source>
</evidence>
<dbReference type="InterPro" id="IPR002773">
    <property type="entry name" value="Deoxyhypusine_synthase"/>
</dbReference>
<evidence type="ECO:0000313" key="5">
    <source>
        <dbReference type="EMBL" id="VVC77056.1"/>
    </source>
</evidence>
<sequence>MGKNKTELLSTEVRHLDIKKFDFVTLIDQMQDTAFQARNLARAAKIYEQMLTDQNCGVILCLAGSLVSAGLKKVILDLIDNNMVDAIVSTGANIVDQDFFEGLGFKHYQGSPHLDDTQLREMAIDRIYDTLIDEDQLRICDDTICQIADSLPPRAYSSREFISEMGKYLEKHGKNKDSIVLRAYQKSIPVFVPAFSDCSAGFGLVMHQVAKPDSHVSIDSVKDFRELTQLKIHAGDTGLLMIGGGVPKNFAQDVVVAAELLGAEVPMHKYAIQITVADERDGALSGSTLREACSWGKVSVVHEQMVFCEATIALPLIAGYAYGKGSWQSRQARSYSSLFTSKQRELA</sequence>
<dbReference type="GO" id="GO:0005737">
    <property type="term" value="C:cytoplasm"/>
    <property type="evidence" value="ECO:0007669"/>
    <property type="project" value="TreeGrafter"/>
</dbReference>
<keyword evidence="6" id="KW-1185">Reference proteome</keyword>
<dbReference type="HAMAP" id="MF_00640">
    <property type="entry name" value="DHS_like"/>
    <property type="match status" value="1"/>
</dbReference>
<dbReference type="OrthoDB" id="9771211at2"/>
<name>A0A5E4PLF3_9COXI</name>
<dbReference type="EC" id="2.5.-.-" evidence="4"/>
<keyword evidence="3 4" id="KW-0808">Transferase</keyword>
<dbReference type="InterPro" id="IPR023496">
    <property type="entry name" value="Deoxyhypusine_synthase-like"/>
</dbReference>
<protein>
    <recommendedName>
        <fullName evidence="2 4">Deoxyhypusine synthase-like protein</fullName>
        <ecNumber evidence="4">2.5.-.-</ecNumber>
    </recommendedName>
</protein>
<dbReference type="InterPro" id="IPR036982">
    <property type="entry name" value="Deoxyhypusine_synthase_sf"/>
</dbReference>
<evidence type="ECO:0000256" key="1">
    <source>
        <dbReference type="ARBA" id="ARBA00009892"/>
    </source>
</evidence>
<comment type="similarity">
    <text evidence="1 4">Belongs to the deoxyhypusine synthase family.</text>
</comment>
<dbReference type="Gene3D" id="3.40.910.10">
    <property type="entry name" value="Deoxyhypusine synthase"/>
    <property type="match status" value="1"/>
</dbReference>
<dbReference type="Proteomes" id="UP000324194">
    <property type="component" value="Chromosome 2"/>
</dbReference>
<organism evidence="5 6">
    <name type="scientific">Aquicella siphonis</name>
    <dbReference type="NCBI Taxonomy" id="254247"/>
    <lineage>
        <taxon>Bacteria</taxon>
        <taxon>Pseudomonadati</taxon>
        <taxon>Pseudomonadota</taxon>
        <taxon>Gammaproteobacteria</taxon>
        <taxon>Legionellales</taxon>
        <taxon>Coxiellaceae</taxon>
        <taxon>Aquicella</taxon>
    </lineage>
</organism>
<dbReference type="NCBIfam" id="NF002699">
    <property type="entry name" value="PRK02492.1"/>
    <property type="match status" value="1"/>
</dbReference>
<dbReference type="GO" id="GO:0034038">
    <property type="term" value="F:deoxyhypusine synthase activity"/>
    <property type="evidence" value="ECO:0007669"/>
    <property type="project" value="TreeGrafter"/>
</dbReference>
<dbReference type="RefSeq" id="WP_148340458.1">
    <property type="nucleotide sequence ID" value="NZ_LR699120.1"/>
</dbReference>
<evidence type="ECO:0000256" key="2">
    <source>
        <dbReference type="ARBA" id="ARBA00017979"/>
    </source>
</evidence>
<dbReference type="EMBL" id="LR699120">
    <property type="protein sequence ID" value="VVC77056.1"/>
    <property type="molecule type" value="Genomic_DNA"/>
</dbReference>
<dbReference type="PANTHER" id="PTHR11703">
    <property type="entry name" value="DEOXYHYPUSINE SYNTHASE"/>
    <property type="match status" value="1"/>
</dbReference>
<dbReference type="Pfam" id="PF01916">
    <property type="entry name" value="DS"/>
    <property type="match status" value="1"/>
</dbReference>
<gene>
    <name evidence="5" type="ORF">AQUSIP_23830</name>
</gene>
<proteinExistence type="inferred from homology"/>
<evidence type="ECO:0000256" key="4">
    <source>
        <dbReference type="HAMAP-Rule" id="MF_00640"/>
    </source>
</evidence>
<accession>A0A5E4PLF3</accession>
<dbReference type="KEGG" id="asip:AQUSIP_23830"/>
<dbReference type="SUPFAM" id="SSF52467">
    <property type="entry name" value="DHS-like NAD/FAD-binding domain"/>
    <property type="match status" value="1"/>
</dbReference>
<evidence type="ECO:0000313" key="6">
    <source>
        <dbReference type="Proteomes" id="UP000324194"/>
    </source>
</evidence>
<dbReference type="PANTHER" id="PTHR11703:SF2">
    <property type="entry name" value="DEOXYHYPUSINE SYNTHASE-LIKE PROTEIN"/>
    <property type="match status" value="1"/>
</dbReference>
<reference evidence="5 6" key="1">
    <citation type="submission" date="2019-08" db="EMBL/GenBank/DDBJ databases">
        <authorList>
            <person name="Guy L."/>
        </authorList>
    </citation>
    <scope>NUCLEOTIDE SEQUENCE [LARGE SCALE GENOMIC DNA]</scope>
    <source>
        <strain evidence="5 6">SGT-108</strain>
    </source>
</reference>